<evidence type="ECO:0000313" key="3">
    <source>
        <dbReference type="Proteomes" id="UP000015388"/>
    </source>
</evidence>
<dbReference type="InterPro" id="IPR050289">
    <property type="entry name" value="TorD/DmsD_chaperones"/>
</dbReference>
<dbReference type="eggNOG" id="COG3381">
    <property type="taxonomic scope" value="Bacteria"/>
</dbReference>
<dbReference type="EMBL" id="CP003924">
    <property type="protein sequence ID" value="AGS34374.1"/>
    <property type="molecule type" value="Genomic_DNA"/>
</dbReference>
<dbReference type="Gene3D" id="1.10.3480.10">
    <property type="entry name" value="TorD-like"/>
    <property type="match status" value="1"/>
</dbReference>
<dbReference type="AlphaFoldDB" id="S5ST97"/>
<evidence type="ECO:0000256" key="1">
    <source>
        <dbReference type="ARBA" id="ARBA00023186"/>
    </source>
</evidence>
<dbReference type="Proteomes" id="UP000015388">
    <property type="component" value="Chromosome"/>
</dbReference>
<organism evidence="2 3">
    <name type="scientific">Corynebacterium maris DSM 45190</name>
    <dbReference type="NCBI Taxonomy" id="1224163"/>
    <lineage>
        <taxon>Bacteria</taxon>
        <taxon>Bacillati</taxon>
        <taxon>Actinomycetota</taxon>
        <taxon>Actinomycetes</taxon>
        <taxon>Mycobacteriales</taxon>
        <taxon>Corynebacteriaceae</taxon>
        <taxon>Corynebacterium</taxon>
    </lineage>
</organism>
<dbReference type="STRING" id="1224163.B841_04475"/>
<keyword evidence="3" id="KW-1185">Reference proteome</keyword>
<accession>S5ST97</accession>
<keyword evidence="1" id="KW-0143">Chaperone</keyword>
<dbReference type="KEGG" id="cmd:B841_04475"/>
<proteinExistence type="predicted"/>
<dbReference type="PANTHER" id="PTHR34227">
    <property type="entry name" value="CHAPERONE PROTEIN YCDY"/>
    <property type="match status" value="1"/>
</dbReference>
<sequence>MTLNTALANRVAVAGMVLSPLFLAPPTKHLRSSLQDPGMLAAWPLEDEVSAQAVASLHGGTDSPAELDRDHLYLFTGVSAPLAQPYESPYHSPDGLIHDGRAAQVREHYQALGFAAPDVRTPDDHIGLEIAFVTEVCTLISDGTDHRDRLRVFLDDHLTSFSDAVLTGVREHARTRIYQALPGLTDGFIASARQVAGR</sequence>
<dbReference type="PANTHER" id="PTHR34227:SF1">
    <property type="entry name" value="DIMETHYL SULFOXIDE REDUCTASE CHAPERONE-RELATED"/>
    <property type="match status" value="1"/>
</dbReference>
<dbReference type="InterPro" id="IPR036411">
    <property type="entry name" value="TorD-like_sf"/>
</dbReference>
<dbReference type="InterPro" id="IPR020945">
    <property type="entry name" value="DMSO/NO3_reduct_chaperone"/>
</dbReference>
<dbReference type="PATRIC" id="fig|1224163.3.peg.894"/>
<dbReference type="HOGENOM" id="CLU_077650_3_0_11"/>
<dbReference type="RefSeq" id="WP_020934307.1">
    <property type="nucleotide sequence ID" value="NC_021915.1"/>
</dbReference>
<gene>
    <name evidence="2" type="ORF">B841_04475</name>
</gene>
<protein>
    <submittedName>
        <fullName evidence="2">Twin-arginine leader-binding protein</fullName>
    </submittedName>
</protein>
<name>S5ST97_9CORY</name>
<dbReference type="SUPFAM" id="SSF89155">
    <property type="entry name" value="TorD-like"/>
    <property type="match status" value="1"/>
</dbReference>
<dbReference type="Pfam" id="PF02613">
    <property type="entry name" value="Nitrate_red_del"/>
    <property type="match status" value="1"/>
</dbReference>
<dbReference type="OrthoDB" id="9795302at2"/>
<reference evidence="2 3" key="1">
    <citation type="submission" date="2012-11" db="EMBL/GenBank/DDBJ databases">
        <title>The complete genome sequence of Corynebacterium maris Coryn-1 (=DSM 45190).</title>
        <authorList>
            <person name="Schaffert L."/>
            <person name="Albersmeier A."/>
            <person name="Kalinowski J."/>
            <person name="Ruckert C."/>
        </authorList>
    </citation>
    <scope>NUCLEOTIDE SEQUENCE [LARGE SCALE GENOMIC DNA]</scope>
    <source>
        <strain evidence="3">Coryn-1</strain>
    </source>
</reference>
<evidence type="ECO:0000313" key="2">
    <source>
        <dbReference type="EMBL" id="AGS34374.1"/>
    </source>
</evidence>